<evidence type="ECO:0000313" key="1">
    <source>
        <dbReference type="EMBL" id="KKK49019.1"/>
    </source>
</evidence>
<dbReference type="EMBL" id="LAZR01068768">
    <property type="protein sequence ID" value="KKK49019.1"/>
    <property type="molecule type" value="Genomic_DNA"/>
</dbReference>
<sequence>MLETKLGHYEGHDILGATVSIRNTGDGLSQAMTIDPVKLSLYGTVRVVLEAEVEKHRYEEIKDSAGAVTLVNMLKATSATIVGGELDQTVSAVLNDQAEKIAAANADDPTLLDEE</sequence>
<organism evidence="1">
    <name type="scientific">marine sediment metagenome</name>
    <dbReference type="NCBI Taxonomy" id="412755"/>
    <lineage>
        <taxon>unclassified sequences</taxon>
        <taxon>metagenomes</taxon>
        <taxon>ecological metagenomes</taxon>
    </lineage>
</organism>
<gene>
    <name evidence="1" type="ORF">LCGC14_3139270</name>
</gene>
<protein>
    <submittedName>
        <fullName evidence="1">Uncharacterized protein</fullName>
    </submittedName>
</protein>
<name>A0A0F8Y4C0_9ZZZZ</name>
<reference evidence="1" key="1">
    <citation type="journal article" date="2015" name="Nature">
        <title>Complex archaea that bridge the gap between prokaryotes and eukaryotes.</title>
        <authorList>
            <person name="Spang A."/>
            <person name="Saw J.H."/>
            <person name="Jorgensen S.L."/>
            <person name="Zaremba-Niedzwiedzka K."/>
            <person name="Martijn J."/>
            <person name="Lind A.E."/>
            <person name="van Eijk R."/>
            <person name="Schleper C."/>
            <person name="Guy L."/>
            <person name="Ettema T.J."/>
        </authorList>
    </citation>
    <scope>NUCLEOTIDE SEQUENCE</scope>
</reference>
<proteinExistence type="predicted"/>
<dbReference type="AlphaFoldDB" id="A0A0F8Y4C0"/>
<accession>A0A0F8Y4C0</accession>
<comment type="caution">
    <text evidence="1">The sequence shown here is derived from an EMBL/GenBank/DDBJ whole genome shotgun (WGS) entry which is preliminary data.</text>
</comment>